<accession>A0A176VE66</accession>
<dbReference type="EMBL" id="LVLJ01004028">
    <property type="protein sequence ID" value="OAE18611.1"/>
    <property type="molecule type" value="Genomic_DNA"/>
</dbReference>
<evidence type="ECO:0000313" key="2">
    <source>
        <dbReference type="EMBL" id="OAE18611.1"/>
    </source>
</evidence>
<organism evidence="2 3">
    <name type="scientific">Marchantia polymorpha subsp. ruderalis</name>
    <dbReference type="NCBI Taxonomy" id="1480154"/>
    <lineage>
        <taxon>Eukaryota</taxon>
        <taxon>Viridiplantae</taxon>
        <taxon>Streptophyta</taxon>
        <taxon>Embryophyta</taxon>
        <taxon>Marchantiophyta</taxon>
        <taxon>Marchantiopsida</taxon>
        <taxon>Marchantiidae</taxon>
        <taxon>Marchantiales</taxon>
        <taxon>Marchantiaceae</taxon>
        <taxon>Marchantia</taxon>
    </lineage>
</organism>
<protein>
    <submittedName>
        <fullName evidence="2">Uncharacterized protein</fullName>
    </submittedName>
</protein>
<proteinExistence type="predicted"/>
<gene>
    <name evidence="2" type="ORF">AXG93_1923s1680</name>
</gene>
<name>A0A176VE66_MARPO</name>
<dbReference type="AlphaFoldDB" id="A0A176VE66"/>
<keyword evidence="3" id="KW-1185">Reference proteome</keyword>
<reference evidence="2" key="1">
    <citation type="submission" date="2016-03" db="EMBL/GenBank/DDBJ databases">
        <title>Mechanisms controlling the formation of the plant cell surface in tip-growing cells are functionally conserved among land plants.</title>
        <authorList>
            <person name="Honkanen S."/>
            <person name="Jones V.A."/>
            <person name="Morieri G."/>
            <person name="Champion C."/>
            <person name="Hetherington A.J."/>
            <person name="Kelly S."/>
            <person name="Saint-Marcoux D."/>
            <person name="Proust H."/>
            <person name="Prescott H."/>
            <person name="Dolan L."/>
        </authorList>
    </citation>
    <scope>NUCLEOTIDE SEQUENCE [LARGE SCALE GENOMIC DNA]</scope>
    <source>
        <tissue evidence="2">Whole gametophyte</tissue>
    </source>
</reference>
<evidence type="ECO:0000256" key="1">
    <source>
        <dbReference type="SAM" id="MobiDB-lite"/>
    </source>
</evidence>
<sequence length="317" mass="34374">MVELRERGMRGKEIKGAQGSGKERLKFASSARQPSLAQPSDWGCLPAFAQTQGLLSLLPFLISLKFTLLGGSRIRQQIRPCQALGLPFVCSVALLDREDLLHLFIDVHNSSSSSSSSRVQGPGSGLAMDDVPAGLSVCLSSLVACWVAAAAAAGCLCLDSHDIPWGISQACTTDMLLLGGGTGRDGSEEREKRETISISCRSKTGAGDWHDVSCSSRRCLTTIEHLMLELLLLLLAGGEWGWGLDWTALMQGLPLQGPEGEGGVVLKSATRRSRQQSFIRVVEVEDYYSAETSFTRRSSPRELETKRFDCRRAWDGV</sequence>
<feature type="region of interest" description="Disordered" evidence="1">
    <location>
        <begin position="1"/>
        <end position="22"/>
    </location>
</feature>
<evidence type="ECO:0000313" key="3">
    <source>
        <dbReference type="Proteomes" id="UP000077202"/>
    </source>
</evidence>
<dbReference type="Proteomes" id="UP000077202">
    <property type="component" value="Unassembled WGS sequence"/>
</dbReference>
<comment type="caution">
    <text evidence="2">The sequence shown here is derived from an EMBL/GenBank/DDBJ whole genome shotgun (WGS) entry which is preliminary data.</text>
</comment>